<comment type="caution">
    <text evidence="5">Lacks conserved residue(s) required for the propagation of feature annotation.</text>
</comment>
<feature type="domain" description="Methyltransferase small" evidence="6">
    <location>
        <begin position="109"/>
        <end position="191"/>
    </location>
</feature>
<dbReference type="Pfam" id="PF05175">
    <property type="entry name" value="MTS"/>
    <property type="match status" value="1"/>
</dbReference>
<dbReference type="InterPro" id="IPR007848">
    <property type="entry name" value="Small_mtfrase_dom"/>
</dbReference>
<feature type="binding site" evidence="5">
    <location>
        <position position="140"/>
    </location>
    <ligand>
        <name>S-adenosyl-L-methionine</name>
        <dbReference type="ChEBI" id="CHEBI:59789"/>
    </ligand>
</feature>
<comment type="function">
    <text evidence="5">Methylates the class 1 translation termination release factors RF1/PrfA and RF2/PrfB on the glutamine residue of the universally conserved GGQ motif.</text>
</comment>
<evidence type="ECO:0000259" key="7">
    <source>
        <dbReference type="Pfam" id="PF17827"/>
    </source>
</evidence>
<dbReference type="NCBIfam" id="TIGR03534">
    <property type="entry name" value="RF_mod_PrmC"/>
    <property type="match status" value="1"/>
</dbReference>
<sequence>MNYAQAFETYQQKLIAVGEESESLVFVFRELKKWTTLDYLLHQNHQITAGDFSLLEDIYYQLARHKPAQYILGYAYFCGIILCVDERVLIPRPETEELVDLIISENSAKACKVLDIGTGSGAIALALKKQCPNWDVIASDFSQEALDVAKKNAATLALDVSFIQSDVFRHIRGKFDIIVSNPPYIAESDKEEVDVNVLTSEPHNALFAAEDGYAIYRQIINEVSTHLTSKGKLYFEIGYKQGEHLTELLQTQFPKARVRIIKDMFGKDRMVVLDELTIDC</sequence>
<evidence type="ECO:0000259" key="6">
    <source>
        <dbReference type="Pfam" id="PF05175"/>
    </source>
</evidence>
<keyword evidence="2 5" id="KW-0808">Transferase</keyword>
<dbReference type="InterPro" id="IPR002052">
    <property type="entry name" value="DNA_methylase_N6_adenine_CS"/>
</dbReference>
<dbReference type="InterPro" id="IPR029063">
    <property type="entry name" value="SAM-dependent_MTases_sf"/>
</dbReference>
<dbReference type="InterPro" id="IPR019874">
    <property type="entry name" value="RF_methyltr_PrmC"/>
</dbReference>
<reference evidence="8 9" key="1">
    <citation type="journal article" date="2023" name="Int. J. Syst. Evol. Microbiol.">
        <title>Streptococcus sciuri sp. nov., Staphylococcus marylandisciuri sp. nov. and Staphylococcus americanisciuri sp. nov., isolated from faeces of eastern grey squirrel (Sciurus carolinensis).</title>
        <authorList>
            <person name="Volokhov D.V."/>
            <person name="Zagorodnyaya T.A."/>
            <person name="Furtak V.A."/>
            <person name="Nattanmai G."/>
            <person name="Randall L."/>
            <person name="Jose S."/>
            <person name="Gao Y."/>
            <person name="Eisenberg T."/>
            <person name="Delmonte P."/>
            <person name="Blom J."/>
            <person name="Mitchell K.K."/>
        </authorList>
    </citation>
    <scope>NUCLEOTIDE SEQUENCE [LARGE SCALE GENOMIC DNA]</scope>
    <source>
        <strain evidence="8 9">SQ9-PEA</strain>
    </source>
</reference>
<dbReference type="SUPFAM" id="SSF53335">
    <property type="entry name" value="S-adenosyl-L-methionine-dependent methyltransferases"/>
    <property type="match status" value="1"/>
</dbReference>
<gene>
    <name evidence="5 8" type="primary">prmC</name>
    <name evidence="8" type="ORF">NXS10_01260</name>
</gene>
<dbReference type="PANTHER" id="PTHR18895">
    <property type="entry name" value="HEMK METHYLTRANSFERASE"/>
    <property type="match status" value="1"/>
</dbReference>
<dbReference type="Gene3D" id="3.40.50.150">
    <property type="entry name" value="Vaccinia Virus protein VP39"/>
    <property type="match status" value="1"/>
</dbReference>
<name>A0ABT2F577_9STRE</name>
<feature type="binding site" evidence="5">
    <location>
        <begin position="181"/>
        <end position="184"/>
    </location>
    <ligand>
        <name>substrate</name>
    </ligand>
</feature>
<dbReference type="InterPro" id="IPR004556">
    <property type="entry name" value="HemK-like"/>
</dbReference>
<dbReference type="Proteomes" id="UP001206548">
    <property type="component" value="Unassembled WGS sequence"/>
</dbReference>
<evidence type="ECO:0000256" key="1">
    <source>
        <dbReference type="ARBA" id="ARBA00022603"/>
    </source>
</evidence>
<dbReference type="CDD" id="cd02440">
    <property type="entry name" value="AdoMet_MTases"/>
    <property type="match status" value="1"/>
</dbReference>
<evidence type="ECO:0000256" key="4">
    <source>
        <dbReference type="ARBA" id="ARBA00048391"/>
    </source>
</evidence>
<dbReference type="GO" id="GO:0032259">
    <property type="term" value="P:methylation"/>
    <property type="evidence" value="ECO:0007669"/>
    <property type="project" value="UniProtKB-KW"/>
</dbReference>
<comment type="catalytic activity">
    <reaction evidence="4 5">
        <text>L-glutaminyl-[peptide chain release factor] + S-adenosyl-L-methionine = N(5)-methyl-L-glutaminyl-[peptide chain release factor] + S-adenosyl-L-homocysteine + H(+)</text>
        <dbReference type="Rhea" id="RHEA:42896"/>
        <dbReference type="Rhea" id="RHEA-COMP:10271"/>
        <dbReference type="Rhea" id="RHEA-COMP:10272"/>
        <dbReference type="ChEBI" id="CHEBI:15378"/>
        <dbReference type="ChEBI" id="CHEBI:30011"/>
        <dbReference type="ChEBI" id="CHEBI:57856"/>
        <dbReference type="ChEBI" id="CHEBI:59789"/>
        <dbReference type="ChEBI" id="CHEBI:61891"/>
        <dbReference type="EC" id="2.1.1.297"/>
    </reaction>
</comment>
<keyword evidence="1 5" id="KW-0489">Methyltransferase</keyword>
<evidence type="ECO:0000256" key="3">
    <source>
        <dbReference type="ARBA" id="ARBA00022691"/>
    </source>
</evidence>
<dbReference type="EMBL" id="JANUXX010000001">
    <property type="protein sequence ID" value="MCS4487608.1"/>
    <property type="molecule type" value="Genomic_DNA"/>
</dbReference>
<dbReference type="InterPro" id="IPR050320">
    <property type="entry name" value="N5-glutamine_MTase"/>
</dbReference>
<dbReference type="InterPro" id="IPR040758">
    <property type="entry name" value="PrmC_N"/>
</dbReference>
<evidence type="ECO:0000313" key="8">
    <source>
        <dbReference type="EMBL" id="MCS4487608.1"/>
    </source>
</evidence>
<dbReference type="NCBIfam" id="TIGR00536">
    <property type="entry name" value="hemK_fam"/>
    <property type="match status" value="1"/>
</dbReference>
<dbReference type="EC" id="2.1.1.297" evidence="5"/>
<dbReference type="HAMAP" id="MF_02126">
    <property type="entry name" value="RF_methyltr_PrmC"/>
    <property type="match status" value="1"/>
</dbReference>
<dbReference type="PANTHER" id="PTHR18895:SF74">
    <property type="entry name" value="MTRF1L RELEASE FACTOR GLUTAMINE METHYLTRANSFERASE"/>
    <property type="match status" value="1"/>
</dbReference>
<dbReference type="Gene3D" id="1.10.8.10">
    <property type="entry name" value="DNA helicase RuvA subunit, C-terminal domain"/>
    <property type="match status" value="1"/>
</dbReference>
<keyword evidence="9" id="KW-1185">Reference proteome</keyword>
<protein>
    <recommendedName>
        <fullName evidence="5">Release factor glutamine methyltransferase</fullName>
        <shortName evidence="5">RF MTase</shortName>
        <ecNumber evidence="5">2.1.1.297</ecNumber>
    </recommendedName>
    <alternativeName>
        <fullName evidence="5">N5-glutamine methyltransferase PrmC</fullName>
    </alternativeName>
    <alternativeName>
        <fullName evidence="5">Protein-(glutamine-N5) MTase PrmC</fullName>
    </alternativeName>
    <alternativeName>
        <fullName evidence="5">Protein-glutamine N-methyltransferase PrmC</fullName>
    </alternativeName>
</protein>
<accession>A0ABT2F577</accession>
<feature type="binding site" evidence="5">
    <location>
        <begin position="117"/>
        <end position="121"/>
    </location>
    <ligand>
        <name>S-adenosyl-L-methionine</name>
        <dbReference type="ChEBI" id="CHEBI:59789"/>
    </ligand>
</feature>
<dbReference type="Pfam" id="PF17827">
    <property type="entry name" value="PrmC_N"/>
    <property type="match status" value="1"/>
</dbReference>
<evidence type="ECO:0000256" key="2">
    <source>
        <dbReference type="ARBA" id="ARBA00022679"/>
    </source>
</evidence>
<feature type="domain" description="Release factor glutamine methyltransferase N-terminal" evidence="7">
    <location>
        <begin position="14"/>
        <end position="73"/>
    </location>
</feature>
<dbReference type="GO" id="GO:0102559">
    <property type="term" value="F:peptide chain release factor N(5)-glutamine methyltransferase activity"/>
    <property type="evidence" value="ECO:0007669"/>
    <property type="project" value="UniProtKB-EC"/>
</dbReference>
<feature type="binding site" evidence="5">
    <location>
        <position position="181"/>
    </location>
    <ligand>
        <name>S-adenosyl-L-methionine</name>
        <dbReference type="ChEBI" id="CHEBI:59789"/>
    </ligand>
</feature>
<evidence type="ECO:0000256" key="5">
    <source>
        <dbReference type="HAMAP-Rule" id="MF_02126"/>
    </source>
</evidence>
<keyword evidence="3 5" id="KW-0949">S-adenosyl-L-methionine</keyword>
<comment type="similarity">
    <text evidence="5">Belongs to the protein N5-glutamine methyltransferase family. PrmC subfamily.</text>
</comment>
<comment type="caution">
    <text evidence="8">The sequence shown here is derived from an EMBL/GenBank/DDBJ whole genome shotgun (WGS) entry which is preliminary data.</text>
</comment>
<dbReference type="RefSeq" id="WP_259137324.1">
    <property type="nucleotide sequence ID" value="NZ_JANUXX010000001.1"/>
</dbReference>
<evidence type="ECO:0000313" key="9">
    <source>
        <dbReference type="Proteomes" id="UP001206548"/>
    </source>
</evidence>
<organism evidence="8 9">
    <name type="scientific">Streptococcus sciuri</name>
    <dbReference type="NCBI Taxonomy" id="2973939"/>
    <lineage>
        <taxon>Bacteria</taxon>
        <taxon>Bacillati</taxon>
        <taxon>Bacillota</taxon>
        <taxon>Bacilli</taxon>
        <taxon>Lactobacillales</taxon>
        <taxon>Streptococcaceae</taxon>
        <taxon>Streptococcus</taxon>
    </lineage>
</organism>
<proteinExistence type="inferred from homology"/>
<dbReference type="PROSITE" id="PS00092">
    <property type="entry name" value="N6_MTASE"/>
    <property type="match status" value="1"/>
</dbReference>